<reference evidence="1 2" key="1">
    <citation type="submission" date="2013-08" db="EMBL/GenBank/DDBJ databases">
        <title>The Genome Sequence of Escherichia coli HVH 36 (4-5675286).</title>
        <authorList>
            <consortium name="The Broad Institute Genome Sequencing Platform"/>
            <consortium name="The Broad Institute Genome Sequencing Center for Infectious Disease"/>
            <person name="Feldgarden M."/>
            <person name="Frimodt-Moller N."/>
            <person name="Leihof R.F."/>
            <person name="Rasmussen L."/>
            <person name="Young S.K."/>
            <person name="Zeng Q."/>
            <person name="Gargeya S."/>
            <person name="Fitzgerald M."/>
            <person name="Abouelleil A."/>
            <person name="Alvarado L."/>
            <person name="Berlin A.M."/>
            <person name="Chapman S.B."/>
            <person name="Gainer-Dewar J."/>
            <person name="Goldberg J."/>
            <person name="Gnerre S."/>
            <person name="Griggs A."/>
            <person name="Gujja S."/>
            <person name="Hansen M."/>
            <person name="Howarth C."/>
            <person name="Imamovic A."/>
            <person name="Ireland A."/>
            <person name="Larimer J."/>
            <person name="McCowan C."/>
            <person name="Murphy C."/>
            <person name="Pearson M."/>
            <person name="Poon T."/>
            <person name="Priest M."/>
            <person name="Roberts A."/>
            <person name="Saif S."/>
            <person name="Shea T."/>
            <person name="Sykes S."/>
            <person name="Wortman J."/>
            <person name="Nusbaum C."/>
            <person name="Birren B."/>
        </authorList>
    </citation>
    <scope>NUCLEOTIDE SEQUENCE [LARGE SCALE GENOMIC DNA]</scope>
    <source>
        <strain evidence="2">HVH 36 (4-5675286)</strain>
    </source>
</reference>
<accession>A0A7U9NZJ7</accession>
<dbReference type="EMBL" id="AYLQ01000027">
    <property type="protein sequence ID" value="ESP08030.1"/>
    <property type="molecule type" value="Genomic_DNA"/>
</dbReference>
<dbReference type="AlphaFoldDB" id="A0A7U9NZJ7"/>
<comment type="caution">
    <text evidence="1">The sequence shown here is derived from an EMBL/GenBank/DDBJ whole genome shotgun (WGS) entry which is preliminary data.</text>
</comment>
<organism evidence="1 2">
    <name type="scientific">Escherichia coli HVH 36</name>
    <name type="common">4-5675286</name>
    <dbReference type="NCBI Taxonomy" id="1280986"/>
    <lineage>
        <taxon>Bacteria</taxon>
        <taxon>Pseudomonadati</taxon>
        <taxon>Pseudomonadota</taxon>
        <taxon>Gammaproteobacteria</taxon>
        <taxon>Enterobacterales</taxon>
        <taxon>Enterobacteriaceae</taxon>
        <taxon>Escherichia</taxon>
    </lineage>
</organism>
<gene>
    <name evidence="1" type="ORF">G711_02567</name>
</gene>
<evidence type="ECO:0000313" key="1">
    <source>
        <dbReference type="EMBL" id="ESP08030.1"/>
    </source>
</evidence>
<evidence type="ECO:0000313" key="2">
    <source>
        <dbReference type="Proteomes" id="UP000017766"/>
    </source>
</evidence>
<name>A0A7U9NZJ7_ECOLX</name>
<proteinExistence type="predicted"/>
<dbReference type="Proteomes" id="UP000017766">
    <property type="component" value="Unassembled WGS sequence"/>
</dbReference>
<protein>
    <submittedName>
        <fullName evidence="1">Uncharacterized protein</fullName>
    </submittedName>
</protein>
<sequence length="55" mass="6408">MEVLLQSLPATTNPLMLGAQVYCAYKILNTCKLDKVRQHRIQQKKRARDHPARFL</sequence>